<dbReference type="EMBL" id="JAFHKS010000042">
    <property type="protein sequence ID" value="MBN3545389.1"/>
    <property type="molecule type" value="Genomic_DNA"/>
</dbReference>
<gene>
    <name evidence="2" type="ORF">JYA64_08785</name>
</gene>
<reference evidence="2 3" key="1">
    <citation type="submission" date="2021-01" db="EMBL/GenBank/DDBJ databases">
        <title>Genome Sequencing of Type Strains.</title>
        <authorList>
            <person name="Lemaire J.F."/>
            <person name="Inderbitzin P."/>
            <person name="Collins S.B."/>
            <person name="Wespe N."/>
            <person name="Knight-Connoni V."/>
        </authorList>
    </citation>
    <scope>NUCLEOTIDE SEQUENCE [LARGE SCALE GENOMIC DNA]</scope>
    <source>
        <strain evidence="2 3">DSM 14730</strain>
    </source>
</reference>
<evidence type="ECO:0000313" key="3">
    <source>
        <dbReference type="Proteomes" id="UP001319060"/>
    </source>
</evidence>
<keyword evidence="1" id="KW-1133">Transmembrane helix</keyword>
<name>A0ABS2ZFI2_9BACL</name>
<keyword evidence="1" id="KW-0812">Transmembrane</keyword>
<organism evidence="2 3">
    <name type="scientific">Fictibacillus barbaricus</name>
    <dbReference type="NCBI Taxonomy" id="182136"/>
    <lineage>
        <taxon>Bacteria</taxon>
        <taxon>Bacillati</taxon>
        <taxon>Bacillota</taxon>
        <taxon>Bacilli</taxon>
        <taxon>Bacillales</taxon>
        <taxon>Fictibacillaceae</taxon>
        <taxon>Fictibacillus</taxon>
    </lineage>
</organism>
<feature type="transmembrane region" description="Helical" evidence="1">
    <location>
        <begin position="34"/>
        <end position="53"/>
    </location>
</feature>
<feature type="transmembrane region" description="Helical" evidence="1">
    <location>
        <begin position="65"/>
        <end position="83"/>
    </location>
</feature>
<accession>A0ABS2ZFI2</accession>
<evidence type="ECO:0000313" key="2">
    <source>
        <dbReference type="EMBL" id="MBN3545389.1"/>
    </source>
</evidence>
<dbReference type="RefSeq" id="WP_188403004.1">
    <property type="nucleotide sequence ID" value="NZ_BMCE01000002.1"/>
</dbReference>
<comment type="caution">
    <text evidence="2">The sequence shown here is derived from an EMBL/GenBank/DDBJ whole genome shotgun (WGS) entry which is preliminary data.</text>
</comment>
<dbReference type="Proteomes" id="UP001319060">
    <property type="component" value="Unassembled WGS sequence"/>
</dbReference>
<protein>
    <submittedName>
        <fullName evidence="2">Uncharacterized protein</fullName>
    </submittedName>
</protein>
<keyword evidence="1" id="KW-0472">Membrane</keyword>
<keyword evidence="3" id="KW-1185">Reference proteome</keyword>
<proteinExistence type="predicted"/>
<feature type="transmembrane region" description="Helical" evidence="1">
    <location>
        <begin position="95"/>
        <end position="115"/>
    </location>
</feature>
<feature type="transmembrane region" description="Helical" evidence="1">
    <location>
        <begin position="7"/>
        <end position="28"/>
    </location>
</feature>
<evidence type="ECO:0000256" key="1">
    <source>
        <dbReference type="SAM" id="Phobius"/>
    </source>
</evidence>
<sequence>MSKTWRLLLFSGLISVFAGIIYITSLLGSKSEGLDVWGFFLLFWGIVAIMSALNRFSIQWINKGLAVLGILLHGTLFFYWILFPDGTETKGAGGTVAFYAAASFTAAFCCIVILGNKVKHTASKSISK</sequence>